<sequence>MTVDMLIRMIKLANGSLETINAERIYSLGWLVQSTLAMAFIVQWQRQGAIQYIDEHLLIPVSTHCPMYRKLNRTRVIFAIIAFVSSAFTATNIIYNVYRIAHSYSINPDLSKLPYSVEKIIRSILMIHGPYVWNISLCLFVVVVKSVTIELQQFNKDFKVMLKNSECMAVNDQRDHLCESLLHSFAKHNGLAEKIIHIDRTFRFLVYTFAMTTVGGATTIFAMLSLIRTEVFNVYLLFSIHDTACCYYHLFGLCVVPAQVYTEFRALQGQLYRQSAIWTNYDLKVYQIAGMLTENVAQSNIGITLWGFTLITKSLILTCLSLLIPYVMLCLQLQIGSRENDPYRSVNGTIT</sequence>
<accession>A0AAD4N2R1</accession>
<protein>
    <submittedName>
        <fullName evidence="2">CBR-GUR-5 protein</fullName>
    </submittedName>
</protein>
<name>A0AAD4N2R1_9BILA</name>
<dbReference type="PANTHER" id="PTHR34492">
    <property type="entry name" value="GUSTATORY RECEPTOR FAMILY"/>
    <property type="match status" value="1"/>
</dbReference>
<gene>
    <name evidence="2" type="ORF">DdX_11063</name>
</gene>
<keyword evidence="1" id="KW-1133">Transmembrane helix</keyword>
<evidence type="ECO:0000313" key="2">
    <source>
        <dbReference type="EMBL" id="KAI1709675.1"/>
    </source>
</evidence>
<keyword evidence="1" id="KW-0472">Membrane</keyword>
<evidence type="ECO:0000313" key="3">
    <source>
        <dbReference type="Proteomes" id="UP001201812"/>
    </source>
</evidence>
<evidence type="ECO:0000256" key="1">
    <source>
        <dbReference type="SAM" id="Phobius"/>
    </source>
</evidence>
<keyword evidence="3" id="KW-1185">Reference proteome</keyword>
<feature type="transmembrane region" description="Helical" evidence="1">
    <location>
        <begin position="76"/>
        <end position="98"/>
    </location>
</feature>
<organism evidence="2 3">
    <name type="scientific">Ditylenchus destructor</name>
    <dbReference type="NCBI Taxonomy" id="166010"/>
    <lineage>
        <taxon>Eukaryota</taxon>
        <taxon>Metazoa</taxon>
        <taxon>Ecdysozoa</taxon>
        <taxon>Nematoda</taxon>
        <taxon>Chromadorea</taxon>
        <taxon>Rhabditida</taxon>
        <taxon>Tylenchina</taxon>
        <taxon>Tylenchomorpha</taxon>
        <taxon>Sphaerularioidea</taxon>
        <taxon>Anguinidae</taxon>
        <taxon>Anguininae</taxon>
        <taxon>Ditylenchus</taxon>
    </lineage>
</organism>
<dbReference type="PANTHER" id="PTHR34492:SF2">
    <property type="entry name" value="G PROTEIN-COUPLED RECEPTOR"/>
    <property type="match status" value="1"/>
</dbReference>
<dbReference type="Proteomes" id="UP001201812">
    <property type="component" value="Unassembled WGS sequence"/>
</dbReference>
<dbReference type="EMBL" id="JAKKPZ010000029">
    <property type="protein sequence ID" value="KAI1709675.1"/>
    <property type="molecule type" value="Genomic_DNA"/>
</dbReference>
<keyword evidence="1" id="KW-0812">Transmembrane</keyword>
<feature type="transmembrane region" description="Helical" evidence="1">
    <location>
        <begin position="204"/>
        <end position="227"/>
    </location>
</feature>
<feature type="transmembrane region" description="Helical" evidence="1">
    <location>
        <begin position="131"/>
        <end position="151"/>
    </location>
</feature>
<reference evidence="2" key="1">
    <citation type="submission" date="2022-01" db="EMBL/GenBank/DDBJ databases">
        <title>Genome Sequence Resource for Two Populations of Ditylenchus destructor, the Migratory Endoparasitic Phytonematode.</title>
        <authorList>
            <person name="Zhang H."/>
            <person name="Lin R."/>
            <person name="Xie B."/>
        </authorList>
    </citation>
    <scope>NUCLEOTIDE SEQUENCE</scope>
    <source>
        <strain evidence="2">BazhouSP</strain>
    </source>
</reference>
<comment type="caution">
    <text evidence="2">The sequence shown here is derived from an EMBL/GenBank/DDBJ whole genome shotgun (WGS) entry which is preliminary data.</text>
</comment>
<proteinExistence type="predicted"/>
<dbReference type="AlphaFoldDB" id="A0AAD4N2R1"/>